<feature type="compositionally biased region" description="Acidic residues" evidence="1">
    <location>
        <begin position="67"/>
        <end position="76"/>
    </location>
</feature>
<dbReference type="Proteomes" id="UP001589575">
    <property type="component" value="Unassembled WGS sequence"/>
</dbReference>
<evidence type="ECO:0000256" key="1">
    <source>
        <dbReference type="SAM" id="MobiDB-lite"/>
    </source>
</evidence>
<organism evidence="2 3">
    <name type="scientific">Citricoccus parietis</name>
    <dbReference type="NCBI Taxonomy" id="592307"/>
    <lineage>
        <taxon>Bacteria</taxon>
        <taxon>Bacillati</taxon>
        <taxon>Actinomycetota</taxon>
        <taxon>Actinomycetes</taxon>
        <taxon>Micrococcales</taxon>
        <taxon>Micrococcaceae</taxon>
        <taxon>Citricoccus</taxon>
    </lineage>
</organism>
<proteinExistence type="predicted"/>
<evidence type="ECO:0000313" key="3">
    <source>
        <dbReference type="Proteomes" id="UP001589575"/>
    </source>
</evidence>
<feature type="region of interest" description="Disordered" evidence="1">
    <location>
        <begin position="56"/>
        <end position="105"/>
    </location>
</feature>
<name>A0ABV5G2Y4_9MICC</name>
<protein>
    <submittedName>
        <fullName evidence="2">Uncharacterized protein</fullName>
    </submittedName>
</protein>
<reference evidence="2 3" key="1">
    <citation type="submission" date="2024-09" db="EMBL/GenBank/DDBJ databases">
        <authorList>
            <person name="Sun Q."/>
            <person name="Mori K."/>
        </authorList>
    </citation>
    <scope>NUCLEOTIDE SEQUENCE [LARGE SCALE GENOMIC DNA]</scope>
    <source>
        <strain evidence="2 3">CCM 7609</strain>
    </source>
</reference>
<comment type="caution">
    <text evidence="2">The sequence shown here is derived from an EMBL/GenBank/DDBJ whole genome shotgun (WGS) entry which is preliminary data.</text>
</comment>
<dbReference type="EMBL" id="JBHMFI010000001">
    <property type="protein sequence ID" value="MFB9073009.1"/>
    <property type="molecule type" value="Genomic_DNA"/>
</dbReference>
<keyword evidence="3" id="KW-1185">Reference proteome</keyword>
<sequence length="105" mass="10873">MFAVPQLALLHAGLEAVDAALDLGLDLPRLQGLDALLEALELLRVGLTIRARNGLAGHHAEDHEATPDEDGDDGDPCEPGHGLLLLEDGGRGSRCGTRPAGVLLG</sequence>
<evidence type="ECO:0000313" key="2">
    <source>
        <dbReference type="EMBL" id="MFB9073009.1"/>
    </source>
</evidence>
<gene>
    <name evidence="2" type="ORF">ACFFX0_18095</name>
</gene>
<accession>A0ABV5G2Y4</accession>